<dbReference type="GO" id="GO:0009097">
    <property type="term" value="P:isoleucine biosynthetic process"/>
    <property type="evidence" value="ECO:0007669"/>
    <property type="project" value="TreeGrafter"/>
</dbReference>
<dbReference type="AlphaFoldDB" id="A0A2S6MXU1"/>
<evidence type="ECO:0000256" key="2">
    <source>
        <dbReference type="ARBA" id="ARBA00001964"/>
    </source>
</evidence>
<dbReference type="InterPro" id="IPR012001">
    <property type="entry name" value="Thiamin_PyroP_enz_TPP-bd_dom"/>
</dbReference>
<comment type="caution">
    <text evidence="10">The sequence shown here is derived from an EMBL/GenBank/DDBJ whole genome shotgun (WGS) entry which is preliminary data.</text>
</comment>
<dbReference type="Proteomes" id="UP000239724">
    <property type="component" value="Unassembled WGS sequence"/>
</dbReference>
<feature type="domain" description="Thiamine pyrophosphate enzyme N-terminal TPP-binding" evidence="9">
    <location>
        <begin position="65"/>
        <end position="164"/>
    </location>
</feature>
<name>A0A2S6MXU1_RHOGL</name>
<keyword evidence="5 6" id="KW-0786">Thiamine pyrophosphate</keyword>
<evidence type="ECO:0000259" key="8">
    <source>
        <dbReference type="Pfam" id="PF02775"/>
    </source>
</evidence>
<evidence type="ECO:0000256" key="4">
    <source>
        <dbReference type="ARBA" id="ARBA00022723"/>
    </source>
</evidence>
<evidence type="ECO:0000256" key="5">
    <source>
        <dbReference type="ARBA" id="ARBA00023052"/>
    </source>
</evidence>
<comment type="similarity">
    <text evidence="3 6">Belongs to the TPP enzyme family.</text>
</comment>
<dbReference type="GO" id="GO:0003984">
    <property type="term" value="F:acetolactate synthase activity"/>
    <property type="evidence" value="ECO:0007669"/>
    <property type="project" value="TreeGrafter"/>
</dbReference>
<accession>A0A2S6MXU1</accession>
<sequence>MPNSMAVPSLWFCRSLSRRPGRFKSPRPATPRRLTLPGADFTLRPKPTEDNAMTIEPMLTEAEPVADLIGRVLHEAGIEYVFGISGGHTGRIITGLSKYQNSVRMVTVREESLAGVMAEVYGRLTRRPGVLIGQGPWVLGNGLIGTMEAYLSSSPMLLLTDFSDATPFHLHAPYQQATGDYGSWDARRAFGGVTKQVMQAHTPVAAVQATQLAIKHATAGQPGPVTVLFSMDSLTGAVEPDSQPGLYHTRYYLPPSPPPAEAARVAAAAKALLDAARPVIIAGNGVRIAQAYDALATLAEAVGAPVVTTAAGKGVFPETHTLALGVFGTFGTAAANAAVSGADLILAIGTKLGPSDTAWENRDLLDPTRQTFIQIDIEPKNASWNFPAEHVLVGDAAIVLRQLREAVGTPSGRRAAAEAHVAELRRAHGYFDAPAYTADDAPLLPQRVIGELMRTLPPEAIVTCDAGENRILMTHFYQTKQAGGFLQAAGSGPMGFAIPAAMGAKLVHPDRPAVAVCGDGGFAMTMNGLMTAIEHDIPIIVVVFNNNALGWVYHGSGPFAAGFKDFDHGAIARAMGCNGVRVTEPADLRPALETALKARLPTVIDVRTSMAVTFADITSPLAAAASPRRR</sequence>
<feature type="domain" description="Thiamine pyrophosphate enzyme TPP-binding" evidence="8">
    <location>
        <begin position="465"/>
        <end position="606"/>
    </location>
</feature>
<evidence type="ECO:0008006" key="12">
    <source>
        <dbReference type="Google" id="ProtNLM"/>
    </source>
</evidence>
<dbReference type="PANTHER" id="PTHR18968:SF166">
    <property type="entry name" value="2-HYDROXYACYL-COA LYASE 2"/>
    <property type="match status" value="1"/>
</dbReference>
<evidence type="ECO:0000256" key="1">
    <source>
        <dbReference type="ARBA" id="ARBA00001946"/>
    </source>
</evidence>
<dbReference type="SUPFAM" id="SSF52518">
    <property type="entry name" value="Thiamin diphosphate-binding fold (THDP-binding)"/>
    <property type="match status" value="2"/>
</dbReference>
<keyword evidence="4" id="KW-0479">Metal-binding</keyword>
<dbReference type="GO" id="GO:0005948">
    <property type="term" value="C:acetolactate synthase complex"/>
    <property type="evidence" value="ECO:0007669"/>
    <property type="project" value="TreeGrafter"/>
</dbReference>
<feature type="domain" description="Thiamine pyrophosphate enzyme central" evidence="7">
    <location>
        <begin position="265"/>
        <end position="403"/>
    </location>
</feature>
<evidence type="ECO:0000256" key="6">
    <source>
        <dbReference type="RuleBase" id="RU362132"/>
    </source>
</evidence>
<dbReference type="CDD" id="cd07035">
    <property type="entry name" value="TPP_PYR_POX_like"/>
    <property type="match status" value="1"/>
</dbReference>
<dbReference type="InterPro" id="IPR000399">
    <property type="entry name" value="TPP-bd_CS"/>
</dbReference>
<dbReference type="InterPro" id="IPR012000">
    <property type="entry name" value="Thiamin_PyroP_enz_cen_dom"/>
</dbReference>
<comment type="cofactor">
    <cofactor evidence="1">
        <name>Mg(2+)</name>
        <dbReference type="ChEBI" id="CHEBI:18420"/>
    </cofactor>
</comment>
<evidence type="ECO:0000259" key="9">
    <source>
        <dbReference type="Pfam" id="PF02776"/>
    </source>
</evidence>
<evidence type="ECO:0000259" key="7">
    <source>
        <dbReference type="Pfam" id="PF00205"/>
    </source>
</evidence>
<evidence type="ECO:0000313" key="10">
    <source>
        <dbReference type="EMBL" id="PPQ27159.1"/>
    </source>
</evidence>
<dbReference type="Pfam" id="PF02775">
    <property type="entry name" value="TPP_enzyme_C"/>
    <property type="match status" value="1"/>
</dbReference>
<dbReference type="SUPFAM" id="SSF52467">
    <property type="entry name" value="DHS-like NAD/FAD-binding domain"/>
    <property type="match status" value="1"/>
</dbReference>
<organism evidence="10 11">
    <name type="scientific">Rhodopila globiformis</name>
    <name type="common">Rhodopseudomonas globiformis</name>
    <dbReference type="NCBI Taxonomy" id="1071"/>
    <lineage>
        <taxon>Bacteria</taxon>
        <taxon>Pseudomonadati</taxon>
        <taxon>Pseudomonadota</taxon>
        <taxon>Alphaproteobacteria</taxon>
        <taxon>Acetobacterales</taxon>
        <taxon>Acetobacteraceae</taxon>
        <taxon>Rhodopila</taxon>
    </lineage>
</organism>
<dbReference type="InterPro" id="IPR029035">
    <property type="entry name" value="DHS-like_NAD/FAD-binding_dom"/>
</dbReference>
<dbReference type="Pfam" id="PF00205">
    <property type="entry name" value="TPP_enzyme_M"/>
    <property type="match status" value="1"/>
</dbReference>
<dbReference type="InterPro" id="IPR029061">
    <property type="entry name" value="THDP-binding"/>
</dbReference>
<proteinExistence type="inferred from homology"/>
<protein>
    <recommendedName>
        <fullName evidence="12">Acetolactate synthase</fullName>
    </recommendedName>
</protein>
<dbReference type="InterPro" id="IPR045229">
    <property type="entry name" value="TPP_enz"/>
</dbReference>
<dbReference type="PROSITE" id="PS00187">
    <property type="entry name" value="TPP_ENZYMES"/>
    <property type="match status" value="1"/>
</dbReference>
<keyword evidence="11" id="KW-1185">Reference proteome</keyword>
<dbReference type="GO" id="GO:0000287">
    <property type="term" value="F:magnesium ion binding"/>
    <property type="evidence" value="ECO:0007669"/>
    <property type="project" value="InterPro"/>
</dbReference>
<comment type="cofactor">
    <cofactor evidence="2">
        <name>thiamine diphosphate</name>
        <dbReference type="ChEBI" id="CHEBI:58937"/>
    </cofactor>
</comment>
<dbReference type="Gene3D" id="3.40.50.970">
    <property type="match status" value="2"/>
</dbReference>
<dbReference type="CDD" id="cd00568">
    <property type="entry name" value="TPP_enzymes"/>
    <property type="match status" value="1"/>
</dbReference>
<reference evidence="10 11" key="1">
    <citation type="journal article" date="2018" name="Arch. Microbiol.">
        <title>New insights into the metabolic potential of the phototrophic purple bacterium Rhodopila globiformis DSM 161(T) from its draft genome sequence and evidence for a vanadium-dependent nitrogenase.</title>
        <authorList>
            <person name="Imhoff J.F."/>
            <person name="Rahn T."/>
            <person name="Kunzel S."/>
            <person name="Neulinger S.C."/>
        </authorList>
    </citation>
    <scope>NUCLEOTIDE SEQUENCE [LARGE SCALE GENOMIC DNA]</scope>
    <source>
        <strain evidence="10 11">DSM 161</strain>
    </source>
</reference>
<dbReference type="GO" id="GO:0009099">
    <property type="term" value="P:L-valine biosynthetic process"/>
    <property type="evidence" value="ECO:0007669"/>
    <property type="project" value="TreeGrafter"/>
</dbReference>
<evidence type="ECO:0000256" key="3">
    <source>
        <dbReference type="ARBA" id="ARBA00007812"/>
    </source>
</evidence>
<dbReference type="Gene3D" id="3.40.50.1220">
    <property type="entry name" value="TPP-binding domain"/>
    <property type="match status" value="1"/>
</dbReference>
<dbReference type="GO" id="GO:0030976">
    <property type="term" value="F:thiamine pyrophosphate binding"/>
    <property type="evidence" value="ECO:0007669"/>
    <property type="project" value="InterPro"/>
</dbReference>
<dbReference type="EMBL" id="NHRY01000261">
    <property type="protein sequence ID" value="PPQ27159.1"/>
    <property type="molecule type" value="Genomic_DNA"/>
</dbReference>
<dbReference type="InterPro" id="IPR011766">
    <property type="entry name" value="TPP_enzyme_TPP-bd"/>
</dbReference>
<evidence type="ECO:0000313" key="11">
    <source>
        <dbReference type="Proteomes" id="UP000239724"/>
    </source>
</evidence>
<dbReference type="GO" id="GO:0050660">
    <property type="term" value="F:flavin adenine dinucleotide binding"/>
    <property type="evidence" value="ECO:0007669"/>
    <property type="project" value="TreeGrafter"/>
</dbReference>
<gene>
    <name evidence="10" type="ORF">CCS01_28000</name>
</gene>
<dbReference type="Pfam" id="PF02776">
    <property type="entry name" value="TPP_enzyme_N"/>
    <property type="match status" value="1"/>
</dbReference>
<dbReference type="PANTHER" id="PTHR18968">
    <property type="entry name" value="THIAMINE PYROPHOSPHATE ENZYMES"/>
    <property type="match status" value="1"/>
</dbReference>